<dbReference type="GO" id="GO:0015031">
    <property type="term" value="P:protein transport"/>
    <property type="evidence" value="ECO:0007669"/>
    <property type="project" value="InterPro"/>
</dbReference>
<organism evidence="5 6">
    <name type="scientific">Prymnesium parvum</name>
    <name type="common">Toxic golden alga</name>
    <dbReference type="NCBI Taxonomy" id="97485"/>
    <lineage>
        <taxon>Eukaryota</taxon>
        <taxon>Haptista</taxon>
        <taxon>Haptophyta</taxon>
        <taxon>Prymnesiophyceae</taxon>
        <taxon>Prymnesiales</taxon>
        <taxon>Prymnesiaceae</taxon>
        <taxon>Prymnesium</taxon>
    </lineage>
</organism>
<evidence type="ECO:0000313" key="6">
    <source>
        <dbReference type="Proteomes" id="UP001515480"/>
    </source>
</evidence>
<dbReference type="PANTHER" id="PTHR33926">
    <property type="entry name" value="PROTEIN TIC 22, CHLOROPLASTIC"/>
    <property type="match status" value="1"/>
</dbReference>
<comment type="caution">
    <text evidence="5">The sequence shown here is derived from an EMBL/GenBank/DDBJ whole genome shotgun (WGS) entry which is preliminary data.</text>
</comment>
<name>A0AB34JXI0_PRYPA</name>
<keyword evidence="3" id="KW-0934">Plastid</keyword>
<dbReference type="Proteomes" id="UP001515480">
    <property type="component" value="Unassembled WGS sequence"/>
</dbReference>
<comment type="subcellular location">
    <subcellularLocation>
        <location evidence="1">Plastid</location>
        <location evidence="1">Chloroplast</location>
    </subcellularLocation>
</comment>
<evidence type="ECO:0000256" key="2">
    <source>
        <dbReference type="ARBA" id="ARBA00022528"/>
    </source>
</evidence>
<evidence type="ECO:0000256" key="3">
    <source>
        <dbReference type="ARBA" id="ARBA00022640"/>
    </source>
</evidence>
<dbReference type="Gene3D" id="3.40.1350.100">
    <property type="match status" value="2"/>
</dbReference>
<dbReference type="EMBL" id="JBGBPQ010000004">
    <property type="protein sequence ID" value="KAL1525129.1"/>
    <property type="molecule type" value="Genomic_DNA"/>
</dbReference>
<evidence type="ECO:0000313" key="5">
    <source>
        <dbReference type="EMBL" id="KAL1525129.1"/>
    </source>
</evidence>
<reference evidence="5 6" key="1">
    <citation type="journal article" date="2024" name="Science">
        <title>Giant polyketide synthase enzymes in the biosynthesis of giant marine polyether toxins.</title>
        <authorList>
            <person name="Fallon T.R."/>
            <person name="Shende V.V."/>
            <person name="Wierzbicki I.H."/>
            <person name="Pendleton A.L."/>
            <person name="Watervoot N.F."/>
            <person name="Auber R.P."/>
            <person name="Gonzalez D.J."/>
            <person name="Wisecaver J.H."/>
            <person name="Moore B.S."/>
        </authorList>
    </citation>
    <scope>NUCLEOTIDE SEQUENCE [LARGE SCALE GENOMIC DNA]</scope>
    <source>
        <strain evidence="5 6">12B1</strain>
    </source>
</reference>
<accession>A0AB34JXI0</accession>
<keyword evidence="6" id="KW-1185">Reference proteome</keyword>
<dbReference type="Pfam" id="PF04278">
    <property type="entry name" value="Tic22"/>
    <property type="match status" value="1"/>
</dbReference>
<sequence>MGGKGEKGGKSKPKMATPKEDDDALLDAAIAENLRIKEQQPPEVPSSENKAQGAALSREEIVRKLNAVPTFCLANADKSIVGIENPKGGEMCCWFLDPAEARAWLATAIKENPDVRGLHLGVTPLGIAYSFAVEWAPVQFIGELRLQGNQAIVEQMAPKLCEQIRAQGMDPGPWQLPVFLCDELQSPDLLPVFFSRATLVEAWVESGRSKETVPANLSVIDLRVLVAQMQTDAFSWRTLTFVGSADSVALVHEAKELSRKVMERQAHESDMPPPLEDDSPAEQVPELTSDGEQAAAEEGFVKVDVPPTPSNPSVSEAPLKPFNPSIAEETSNPVCK</sequence>
<keyword evidence="2" id="KW-0150">Chloroplast</keyword>
<dbReference type="PANTHER" id="PTHR33926:SF4">
    <property type="entry name" value="PROTEIN TIC 22, CHLOROPLASTIC"/>
    <property type="match status" value="1"/>
</dbReference>
<dbReference type="AlphaFoldDB" id="A0AB34JXI0"/>
<protein>
    <submittedName>
        <fullName evidence="5">Uncharacterized protein</fullName>
    </submittedName>
</protein>
<evidence type="ECO:0000256" key="1">
    <source>
        <dbReference type="ARBA" id="ARBA00004229"/>
    </source>
</evidence>
<dbReference type="GO" id="GO:0009507">
    <property type="term" value="C:chloroplast"/>
    <property type="evidence" value="ECO:0007669"/>
    <property type="project" value="UniProtKB-SubCell"/>
</dbReference>
<proteinExistence type="predicted"/>
<feature type="region of interest" description="Disordered" evidence="4">
    <location>
        <begin position="1"/>
        <end position="24"/>
    </location>
</feature>
<gene>
    <name evidence="5" type="ORF">AB1Y20_020001</name>
</gene>
<evidence type="ECO:0000256" key="4">
    <source>
        <dbReference type="SAM" id="MobiDB-lite"/>
    </source>
</evidence>
<feature type="region of interest" description="Disordered" evidence="4">
    <location>
        <begin position="262"/>
        <end position="336"/>
    </location>
</feature>
<dbReference type="InterPro" id="IPR007378">
    <property type="entry name" value="Tic22-like"/>
</dbReference>